<reference evidence="1 2" key="1">
    <citation type="submission" date="2023-03" db="EMBL/GenBank/DDBJ databases">
        <title>WGS of Gossypium arboreum.</title>
        <authorList>
            <person name="Yu D."/>
        </authorList>
    </citation>
    <scope>NUCLEOTIDE SEQUENCE [LARGE SCALE GENOMIC DNA]</scope>
    <source>
        <tissue evidence="1">Leaf</tissue>
    </source>
</reference>
<accession>A0ABR0QBL3</accession>
<proteinExistence type="predicted"/>
<organism evidence="1 2">
    <name type="scientific">Gossypium arboreum</name>
    <name type="common">Tree cotton</name>
    <name type="synonym">Gossypium nanking</name>
    <dbReference type="NCBI Taxonomy" id="29729"/>
    <lineage>
        <taxon>Eukaryota</taxon>
        <taxon>Viridiplantae</taxon>
        <taxon>Streptophyta</taxon>
        <taxon>Embryophyta</taxon>
        <taxon>Tracheophyta</taxon>
        <taxon>Spermatophyta</taxon>
        <taxon>Magnoliopsida</taxon>
        <taxon>eudicotyledons</taxon>
        <taxon>Gunneridae</taxon>
        <taxon>Pentapetalae</taxon>
        <taxon>rosids</taxon>
        <taxon>malvids</taxon>
        <taxon>Malvales</taxon>
        <taxon>Malvaceae</taxon>
        <taxon>Malvoideae</taxon>
        <taxon>Gossypium</taxon>
    </lineage>
</organism>
<evidence type="ECO:0000313" key="1">
    <source>
        <dbReference type="EMBL" id="KAK5836682.1"/>
    </source>
</evidence>
<comment type="caution">
    <text evidence="1">The sequence shown here is derived from an EMBL/GenBank/DDBJ whole genome shotgun (WGS) entry which is preliminary data.</text>
</comment>
<evidence type="ECO:0000313" key="2">
    <source>
        <dbReference type="Proteomes" id="UP001358586"/>
    </source>
</evidence>
<sequence length="254" mass="28193">MVGNVIKIDLKIDKGARGQFARFAVQVDLRKPLVSRIRIASRVYKVEYESLPTGMDRLMLRNLLDWINKKVLDQYKKGLRMKGEGQECITESIIKATNGRQLNRGIKGKVSKGKGHKKWVVGVKGQGTKQTMSEPKMEKLGDGNEEIGPKVGYGLRNFSANVHNFKENQNPNVIVGFYSLMEDDLGIKNLIPYSTLLPFLKEKRSNNTLSIKARGHGDNLGGLDGMVFAQQVIQGMVDLSEGGGESYGCVKGKH</sequence>
<dbReference type="Proteomes" id="UP001358586">
    <property type="component" value="Chromosome 4"/>
</dbReference>
<keyword evidence="2" id="KW-1185">Reference proteome</keyword>
<protein>
    <submittedName>
        <fullName evidence="1">Uncharacterized protein</fullName>
    </submittedName>
</protein>
<dbReference type="EMBL" id="JARKNE010000004">
    <property type="protein sequence ID" value="KAK5836682.1"/>
    <property type="molecule type" value="Genomic_DNA"/>
</dbReference>
<name>A0ABR0QBL3_GOSAR</name>
<gene>
    <name evidence="1" type="ORF">PVK06_012480</name>
</gene>